<dbReference type="AlphaFoldDB" id="A0A929KWE2"/>
<proteinExistence type="predicted"/>
<dbReference type="Pfam" id="PF13584">
    <property type="entry name" value="BatD"/>
    <property type="match status" value="3"/>
</dbReference>
<protein>
    <submittedName>
        <fullName evidence="3">Protein BatD</fullName>
    </submittedName>
</protein>
<keyword evidence="2" id="KW-0732">Signal</keyword>
<feature type="transmembrane region" description="Helical" evidence="1">
    <location>
        <begin position="460"/>
        <end position="478"/>
    </location>
</feature>
<dbReference type="RefSeq" id="WP_194112082.1">
    <property type="nucleotide sequence ID" value="NZ_JADFFL010000004.1"/>
</dbReference>
<sequence length="603" mass="66500">MTKRYYILTILFTLWTAALFAQGTTFMASVDKNQVAVGEQFEVAFTLNGNGDRFQPPTLSGLQVLAGPNVSTSMSSINGATSMSIGYSYILAATKEGTATIGSASIAVNGKVLSTKPIRVTVTKGQLGNSNARQQQQQQQNVIVDDNRPMGDVSKSIFLRAAVDKTRAYPGQQLTVSYELYTRVGILESQLDKLPDLNGFWSQDMNDPKQPQNVVWRTKIVNGLKYNVADVKQTILFPQKTGNLTIDPLGMTFIIRQQAPPRDAMEQFFGGAFKDVKVKLKSQPVTIAVKPLPEAGKPIDFTGAVGVFDMKATVDRTALKTSEPLNYNVRISGTGNIMLINNLAPNFPSDFEKYDPKTTDTISKAGGRISGSRFYNFLLIPRHEGKYTLQPLKFSYFNPATEKYVTLTSKAFDLDIAKGKAESNVSTLASSDRVVEKDIRGIKKTESVSKDEGQFFGSTAYNLLLLLGPLAFIGALVFRKVNTKRNSDVVKVRSRKASKIAAKHLKTAKKALAAKDSKVFYEAVFKGIYGYLADKLNIPYANLDKDVISEELKKRSVKVETIAYLEETLDLCDMARFAPVTGTTEEDMFERAKNIIDDIEDEV</sequence>
<dbReference type="Proteomes" id="UP000622475">
    <property type="component" value="Unassembled WGS sequence"/>
</dbReference>
<feature type="signal peptide" evidence="2">
    <location>
        <begin position="1"/>
        <end position="21"/>
    </location>
</feature>
<evidence type="ECO:0000256" key="2">
    <source>
        <dbReference type="SAM" id="SignalP"/>
    </source>
</evidence>
<dbReference type="EMBL" id="JADFFL010000004">
    <property type="protein sequence ID" value="MBE9662861.1"/>
    <property type="molecule type" value="Genomic_DNA"/>
</dbReference>
<keyword evidence="1" id="KW-0812">Transmembrane</keyword>
<feature type="chain" id="PRO_5037275774" evidence="2">
    <location>
        <begin position="22"/>
        <end position="603"/>
    </location>
</feature>
<gene>
    <name evidence="3" type="ORF">IRJ16_13280</name>
</gene>
<dbReference type="InterPro" id="IPR025738">
    <property type="entry name" value="BatD"/>
</dbReference>
<keyword evidence="1" id="KW-0472">Membrane</keyword>
<evidence type="ECO:0000256" key="1">
    <source>
        <dbReference type="SAM" id="Phobius"/>
    </source>
</evidence>
<organism evidence="3 4">
    <name type="scientific">Mucilaginibacter myungsuensis</name>
    <dbReference type="NCBI Taxonomy" id="649104"/>
    <lineage>
        <taxon>Bacteria</taxon>
        <taxon>Pseudomonadati</taxon>
        <taxon>Bacteroidota</taxon>
        <taxon>Sphingobacteriia</taxon>
        <taxon>Sphingobacteriales</taxon>
        <taxon>Sphingobacteriaceae</taxon>
        <taxon>Mucilaginibacter</taxon>
    </lineage>
</organism>
<keyword evidence="1" id="KW-1133">Transmembrane helix</keyword>
<name>A0A929KWE2_9SPHI</name>
<keyword evidence="4" id="KW-1185">Reference proteome</keyword>
<accession>A0A929KWE2</accession>
<evidence type="ECO:0000313" key="3">
    <source>
        <dbReference type="EMBL" id="MBE9662861.1"/>
    </source>
</evidence>
<comment type="caution">
    <text evidence="3">The sequence shown here is derived from an EMBL/GenBank/DDBJ whole genome shotgun (WGS) entry which is preliminary data.</text>
</comment>
<dbReference type="PANTHER" id="PTHR40940:SF2">
    <property type="entry name" value="BATD"/>
    <property type="match status" value="1"/>
</dbReference>
<evidence type="ECO:0000313" key="4">
    <source>
        <dbReference type="Proteomes" id="UP000622475"/>
    </source>
</evidence>
<dbReference type="PANTHER" id="PTHR40940">
    <property type="entry name" value="PROTEIN BATD-RELATED"/>
    <property type="match status" value="1"/>
</dbReference>
<reference evidence="3" key="1">
    <citation type="submission" date="2020-10" db="EMBL/GenBank/DDBJ databases">
        <title>Mucilaginibacter mali sp. nov., isolated from rhizosphere soil of apple orchard.</title>
        <authorList>
            <person name="Lee J.-S."/>
            <person name="Kim H.S."/>
            <person name="Kim J.-S."/>
        </authorList>
    </citation>
    <scope>NUCLEOTIDE SEQUENCE</scope>
    <source>
        <strain evidence="3">KCTC 22746</strain>
    </source>
</reference>